<dbReference type="Proteomes" id="UP000634136">
    <property type="component" value="Unassembled WGS sequence"/>
</dbReference>
<gene>
    <name evidence="1" type="ORF">G2W53_009315</name>
</gene>
<proteinExistence type="predicted"/>
<protein>
    <submittedName>
        <fullName evidence="1">Uncharacterized protein</fullName>
    </submittedName>
</protein>
<accession>A0A834WXS3</accession>
<comment type="caution">
    <text evidence="1">The sequence shown here is derived from an EMBL/GenBank/DDBJ whole genome shotgun (WGS) entry which is preliminary data.</text>
</comment>
<organism evidence="1 2">
    <name type="scientific">Senna tora</name>
    <dbReference type="NCBI Taxonomy" id="362788"/>
    <lineage>
        <taxon>Eukaryota</taxon>
        <taxon>Viridiplantae</taxon>
        <taxon>Streptophyta</taxon>
        <taxon>Embryophyta</taxon>
        <taxon>Tracheophyta</taxon>
        <taxon>Spermatophyta</taxon>
        <taxon>Magnoliopsida</taxon>
        <taxon>eudicotyledons</taxon>
        <taxon>Gunneridae</taxon>
        <taxon>Pentapetalae</taxon>
        <taxon>rosids</taxon>
        <taxon>fabids</taxon>
        <taxon>Fabales</taxon>
        <taxon>Fabaceae</taxon>
        <taxon>Caesalpinioideae</taxon>
        <taxon>Cassia clade</taxon>
        <taxon>Senna</taxon>
    </lineage>
</organism>
<reference evidence="1" key="1">
    <citation type="submission" date="2020-09" db="EMBL/GenBank/DDBJ databases">
        <title>Genome-Enabled Discovery of Anthraquinone Biosynthesis in Senna tora.</title>
        <authorList>
            <person name="Kang S.-H."/>
            <person name="Pandey R.P."/>
            <person name="Lee C.-M."/>
            <person name="Sim J.-S."/>
            <person name="Jeong J.-T."/>
            <person name="Choi B.-S."/>
            <person name="Jung M."/>
            <person name="Ginzburg D."/>
            <person name="Zhao K."/>
            <person name="Won S.Y."/>
            <person name="Oh T.-J."/>
            <person name="Yu Y."/>
            <person name="Kim N.-H."/>
            <person name="Lee O.R."/>
            <person name="Lee T.-H."/>
            <person name="Bashyal P."/>
            <person name="Kim T.-S."/>
            <person name="Lee W.-H."/>
            <person name="Kawkins C."/>
            <person name="Kim C.-K."/>
            <person name="Kim J.S."/>
            <person name="Ahn B.O."/>
            <person name="Rhee S.Y."/>
            <person name="Sohng J.K."/>
        </authorList>
    </citation>
    <scope>NUCLEOTIDE SEQUENCE</scope>
    <source>
        <tissue evidence="1">Leaf</tissue>
    </source>
</reference>
<keyword evidence="2" id="KW-1185">Reference proteome</keyword>
<name>A0A834WXS3_9FABA</name>
<dbReference type="EMBL" id="JAAIUW010000004">
    <property type="protein sequence ID" value="KAF7834456.1"/>
    <property type="molecule type" value="Genomic_DNA"/>
</dbReference>
<dbReference type="AlphaFoldDB" id="A0A834WXS3"/>
<evidence type="ECO:0000313" key="1">
    <source>
        <dbReference type="EMBL" id="KAF7834456.1"/>
    </source>
</evidence>
<sequence>MVVVLALNSISERSNIKVKEDAIADLAETERRLESLRERDENNDYVDVNEEAEAFIKLEHRRIDITGFMSMRAV</sequence>
<evidence type="ECO:0000313" key="2">
    <source>
        <dbReference type="Proteomes" id="UP000634136"/>
    </source>
</evidence>
<dbReference type="OrthoDB" id="1432655at2759"/>